<keyword evidence="2" id="KW-0238">DNA-binding</keyword>
<sequence length="242" mass="26643">MRHEEAIGPNSPLYLQLRELIRGKIEGGEYPPGTAIPSVGTLAETYGIHRLSVRSAISALIGEGLLKSVQGKGIFVVGDKLERDLETVGGFRQNMQAKPESRVLVKALRPAGVVYGALLSCAPGEPVHYIKQVSYVSGEPVSQEETYIPEALLPNLKQVDLGVFSVYEALEFYGIRVARREQSLEITELDPMDARLLNVEPGRGVLVLSSVSYDEEGRAVEFTRSYTRGDKCTFSVRYQREG</sequence>
<dbReference type="Pfam" id="PF00392">
    <property type="entry name" value="GntR"/>
    <property type="match status" value="1"/>
</dbReference>
<evidence type="ECO:0000256" key="1">
    <source>
        <dbReference type="ARBA" id="ARBA00023015"/>
    </source>
</evidence>
<dbReference type="PRINTS" id="PR00035">
    <property type="entry name" value="HTHGNTR"/>
</dbReference>
<dbReference type="CDD" id="cd07377">
    <property type="entry name" value="WHTH_GntR"/>
    <property type="match status" value="1"/>
</dbReference>
<organism evidence="5 6">
    <name type="scientific">Intestinimonas butyriciproducens</name>
    <dbReference type="NCBI Taxonomy" id="1297617"/>
    <lineage>
        <taxon>Bacteria</taxon>
        <taxon>Bacillati</taxon>
        <taxon>Bacillota</taxon>
        <taxon>Clostridia</taxon>
        <taxon>Eubacteriales</taxon>
        <taxon>Intestinimonas</taxon>
    </lineage>
</organism>
<dbReference type="SMART" id="SM00345">
    <property type="entry name" value="HTH_GNTR"/>
    <property type="match status" value="1"/>
</dbReference>
<dbReference type="AlphaFoldDB" id="A0A2U1CD57"/>
<dbReference type="SUPFAM" id="SSF46785">
    <property type="entry name" value="Winged helix' DNA-binding domain"/>
    <property type="match status" value="1"/>
</dbReference>
<comment type="caution">
    <text evidence="5">The sequence shown here is derived from an EMBL/GenBank/DDBJ whole genome shotgun (WGS) entry which is preliminary data.</text>
</comment>
<dbReference type="SUPFAM" id="SSF64288">
    <property type="entry name" value="Chorismate lyase-like"/>
    <property type="match status" value="1"/>
</dbReference>
<dbReference type="SMART" id="SM00866">
    <property type="entry name" value="UTRA"/>
    <property type="match status" value="1"/>
</dbReference>
<accession>A0A2U1CD57</accession>
<dbReference type="InterPro" id="IPR050679">
    <property type="entry name" value="Bact_HTH_transcr_reg"/>
</dbReference>
<dbReference type="Pfam" id="PF07702">
    <property type="entry name" value="UTRA"/>
    <property type="match status" value="1"/>
</dbReference>
<dbReference type="GeneID" id="93229799"/>
<reference evidence="5 6" key="1">
    <citation type="submission" date="2018-04" db="EMBL/GenBank/DDBJ databases">
        <title>Genomic Encyclopedia of Type Strains, Phase IV (KMG-IV): sequencing the most valuable type-strain genomes for metagenomic binning, comparative biology and taxonomic classification.</title>
        <authorList>
            <person name="Goeker M."/>
        </authorList>
    </citation>
    <scope>NUCLEOTIDE SEQUENCE [LARGE SCALE GENOMIC DNA]</scope>
    <source>
        <strain evidence="5 6">DSM 26588</strain>
    </source>
</reference>
<evidence type="ECO:0000313" key="5">
    <source>
        <dbReference type="EMBL" id="PVY58846.1"/>
    </source>
</evidence>
<proteinExistence type="predicted"/>
<dbReference type="GO" id="GO:0003700">
    <property type="term" value="F:DNA-binding transcription factor activity"/>
    <property type="evidence" value="ECO:0007669"/>
    <property type="project" value="InterPro"/>
</dbReference>
<feature type="domain" description="HTH gntR-type" evidence="4">
    <location>
        <begin position="11"/>
        <end position="79"/>
    </location>
</feature>
<keyword evidence="3" id="KW-0804">Transcription</keyword>
<evidence type="ECO:0000256" key="3">
    <source>
        <dbReference type="ARBA" id="ARBA00023163"/>
    </source>
</evidence>
<dbReference type="EMBL" id="QEKK01000003">
    <property type="protein sequence ID" value="PVY58846.1"/>
    <property type="molecule type" value="Genomic_DNA"/>
</dbReference>
<dbReference type="InterPro" id="IPR000524">
    <property type="entry name" value="Tscrpt_reg_HTH_GntR"/>
</dbReference>
<dbReference type="InterPro" id="IPR011663">
    <property type="entry name" value="UTRA"/>
</dbReference>
<dbReference type="GO" id="GO:0003677">
    <property type="term" value="F:DNA binding"/>
    <property type="evidence" value="ECO:0007669"/>
    <property type="project" value="UniProtKB-KW"/>
</dbReference>
<dbReference type="GO" id="GO:0045892">
    <property type="term" value="P:negative regulation of DNA-templated transcription"/>
    <property type="evidence" value="ECO:0007669"/>
    <property type="project" value="TreeGrafter"/>
</dbReference>
<dbReference type="Gene3D" id="3.40.1410.10">
    <property type="entry name" value="Chorismate lyase-like"/>
    <property type="match status" value="1"/>
</dbReference>
<dbReference type="PANTHER" id="PTHR44846:SF1">
    <property type="entry name" value="MANNOSYL-D-GLYCERATE TRANSPORT_METABOLISM SYSTEM REPRESSOR MNGR-RELATED"/>
    <property type="match status" value="1"/>
</dbReference>
<gene>
    <name evidence="5" type="ORF">C7373_103134</name>
</gene>
<keyword evidence="1" id="KW-0805">Transcription regulation</keyword>
<dbReference type="InterPro" id="IPR028978">
    <property type="entry name" value="Chorismate_lyase_/UTRA_dom_sf"/>
</dbReference>
<protein>
    <submittedName>
        <fullName evidence="5">GntR family transcriptional regulator</fullName>
    </submittedName>
</protein>
<dbReference type="InterPro" id="IPR036388">
    <property type="entry name" value="WH-like_DNA-bd_sf"/>
</dbReference>
<dbReference type="RefSeq" id="WP_058117272.1">
    <property type="nucleotide sequence ID" value="NZ_CAUFHD010000015.1"/>
</dbReference>
<name>A0A2U1CD57_9FIRM</name>
<dbReference type="Gene3D" id="1.10.10.10">
    <property type="entry name" value="Winged helix-like DNA-binding domain superfamily/Winged helix DNA-binding domain"/>
    <property type="match status" value="1"/>
</dbReference>
<dbReference type="OrthoDB" id="457376at2"/>
<dbReference type="PANTHER" id="PTHR44846">
    <property type="entry name" value="MANNOSYL-D-GLYCERATE TRANSPORT/METABOLISM SYSTEM REPRESSOR MNGR-RELATED"/>
    <property type="match status" value="1"/>
</dbReference>
<dbReference type="PROSITE" id="PS50949">
    <property type="entry name" value="HTH_GNTR"/>
    <property type="match status" value="1"/>
</dbReference>
<evidence type="ECO:0000259" key="4">
    <source>
        <dbReference type="PROSITE" id="PS50949"/>
    </source>
</evidence>
<dbReference type="InterPro" id="IPR036390">
    <property type="entry name" value="WH_DNA-bd_sf"/>
</dbReference>
<dbReference type="Proteomes" id="UP000245778">
    <property type="component" value="Unassembled WGS sequence"/>
</dbReference>
<evidence type="ECO:0000256" key="2">
    <source>
        <dbReference type="ARBA" id="ARBA00023125"/>
    </source>
</evidence>
<evidence type="ECO:0000313" key="6">
    <source>
        <dbReference type="Proteomes" id="UP000245778"/>
    </source>
</evidence>